<protein>
    <recommendedName>
        <fullName evidence="8">CRISPR-associated endoribonuclease Cas2</fullName>
        <ecNumber evidence="8">3.1.-.-</ecNumber>
    </recommendedName>
</protein>
<evidence type="ECO:0000313" key="9">
    <source>
        <dbReference type="EMBL" id="MQL54281.1"/>
    </source>
</evidence>
<dbReference type="PANTHER" id="PTHR34405:SF3">
    <property type="entry name" value="CRISPR-ASSOCIATED ENDORIBONUCLEASE CAS2 3"/>
    <property type="match status" value="1"/>
</dbReference>
<sequence length="92" mass="10780">MLFLVFYDITDNELRNKVSSFLKQKGLEGVQLSVFLGDLNSSRLRDVEAGLRMIRKKKGEGRFFILIVPITENQFKQRIIISDEKEDEEKEE</sequence>
<keyword evidence="11" id="KW-1185">Reference proteome</keyword>
<feature type="binding site" evidence="8">
    <location>
        <position position="8"/>
    </location>
    <ligand>
        <name>Mg(2+)</name>
        <dbReference type="ChEBI" id="CHEBI:18420"/>
        <note>catalytic</note>
    </ligand>
</feature>
<proteinExistence type="inferred from homology"/>
<keyword evidence="5 8" id="KW-0378">Hydrolase</keyword>
<gene>
    <name evidence="8 10" type="primary">cas2</name>
    <name evidence="10" type="ORF">D1866_09005</name>
    <name evidence="9" type="ORF">GFB69_00445</name>
</gene>
<dbReference type="GO" id="GO:0046872">
    <property type="term" value="F:metal ion binding"/>
    <property type="evidence" value="ECO:0007669"/>
    <property type="project" value="UniProtKB-UniRule"/>
</dbReference>
<dbReference type="Proteomes" id="UP000426328">
    <property type="component" value="Chromosome"/>
</dbReference>
<evidence type="ECO:0000313" key="11">
    <source>
        <dbReference type="Proteomes" id="UP000426328"/>
    </source>
</evidence>
<evidence type="ECO:0000256" key="6">
    <source>
        <dbReference type="ARBA" id="ARBA00022842"/>
    </source>
</evidence>
<comment type="similarity">
    <text evidence="8">Belongs to the CRISPR-associated endoribonuclease Cas2 protein family.</text>
</comment>
<evidence type="ECO:0000256" key="1">
    <source>
        <dbReference type="ARBA" id="ARBA00001946"/>
    </source>
</evidence>
<name>A0A650CW67_ACIAM</name>
<evidence type="ECO:0000256" key="2">
    <source>
        <dbReference type="ARBA" id="ARBA00022722"/>
    </source>
</evidence>
<dbReference type="Pfam" id="PF09827">
    <property type="entry name" value="CRISPR_Cas2"/>
    <property type="match status" value="1"/>
</dbReference>
<organism evidence="10 11">
    <name type="scientific">Acidianus ambivalens</name>
    <name type="common">Desulfurolobus ambivalens</name>
    <dbReference type="NCBI Taxonomy" id="2283"/>
    <lineage>
        <taxon>Archaea</taxon>
        <taxon>Thermoproteota</taxon>
        <taxon>Thermoprotei</taxon>
        <taxon>Sulfolobales</taxon>
        <taxon>Sulfolobaceae</taxon>
        <taxon>Acidianus</taxon>
    </lineage>
</organism>
<dbReference type="AlphaFoldDB" id="A0A650CW67"/>
<dbReference type="GeneID" id="42779866"/>
<dbReference type="NCBIfam" id="TIGR01573">
    <property type="entry name" value="cas2"/>
    <property type="match status" value="1"/>
</dbReference>
<evidence type="ECO:0000256" key="5">
    <source>
        <dbReference type="ARBA" id="ARBA00022801"/>
    </source>
</evidence>
<comment type="function">
    <text evidence="8">CRISPR (clustered regularly interspaced short palindromic repeat), is an adaptive immune system that provides protection against mobile genetic elements (viruses, transposable elements and conjugative plasmids). CRISPR clusters contain sequences complementary to antecedent mobile elements and target invading nucleic acids. CRISPR clusters are transcribed and processed into CRISPR RNA (crRNA). Functions as a ssRNA-specific endoribonuclease. Involved in the integration of spacer DNA into the CRISPR cassette.</text>
</comment>
<evidence type="ECO:0000256" key="7">
    <source>
        <dbReference type="ARBA" id="ARBA00023118"/>
    </source>
</evidence>
<evidence type="ECO:0000313" key="10">
    <source>
        <dbReference type="EMBL" id="QGR22109.1"/>
    </source>
</evidence>
<dbReference type="RefSeq" id="WP_152939218.1">
    <property type="nucleotide sequence ID" value="NZ_CP045482.1"/>
</dbReference>
<dbReference type="SUPFAM" id="SSF143430">
    <property type="entry name" value="TTP0101/SSO1404-like"/>
    <property type="match status" value="1"/>
</dbReference>
<dbReference type="EMBL" id="WHYS01000001">
    <property type="protein sequence ID" value="MQL54281.1"/>
    <property type="molecule type" value="Genomic_DNA"/>
</dbReference>
<keyword evidence="2 8" id="KW-0540">Nuclease</keyword>
<keyword evidence="7 8" id="KW-0051">Antiviral defense</keyword>
<reference evidence="9 12" key="1">
    <citation type="submission" date="2019-10" db="EMBL/GenBank/DDBJ databases">
        <title>Comparative genomics of sulfur disproportionating microorganisms.</title>
        <authorList>
            <person name="Ward L.M."/>
            <person name="Bertran E."/>
            <person name="Johnston D."/>
        </authorList>
    </citation>
    <scope>NUCLEOTIDE SEQUENCE [LARGE SCALE GENOMIC DNA]</scope>
    <source>
        <strain evidence="9 12">DSM 3772</strain>
    </source>
</reference>
<evidence type="ECO:0000256" key="4">
    <source>
        <dbReference type="ARBA" id="ARBA00022759"/>
    </source>
</evidence>
<dbReference type="GO" id="GO:0043571">
    <property type="term" value="P:maintenance of CRISPR repeat elements"/>
    <property type="evidence" value="ECO:0007669"/>
    <property type="project" value="UniProtKB-UniRule"/>
</dbReference>
<comment type="subunit">
    <text evidence="8">Homodimer, forms a heterotetramer with a Cas1 homodimer.</text>
</comment>
<dbReference type="Gene3D" id="3.30.70.240">
    <property type="match status" value="1"/>
</dbReference>
<keyword evidence="3 8" id="KW-0479">Metal-binding</keyword>
<reference evidence="10 11" key="2">
    <citation type="submission" date="2019-10" db="EMBL/GenBank/DDBJ databases">
        <title>Genome Sequences from Six Type Strain Members of the Archaeal Family Sulfolobaceae: Acidianus ambivalens, Acidianus infernus, Metallosphaera prunae, Stygiolobus azoricus, Sulfolobus metallicus, and Sulfurisphaera ohwakuensis.</title>
        <authorList>
            <person name="Counts J.A."/>
            <person name="Kelly R.M."/>
        </authorList>
    </citation>
    <scope>NUCLEOTIDE SEQUENCE [LARGE SCALE GENOMIC DNA]</scope>
    <source>
        <strain evidence="10 11">LEI 10</strain>
    </source>
</reference>
<comment type="cofactor">
    <cofactor evidence="1 8">
        <name>Mg(2+)</name>
        <dbReference type="ChEBI" id="CHEBI:18420"/>
    </cofactor>
</comment>
<dbReference type="GO" id="GO:0016787">
    <property type="term" value="F:hydrolase activity"/>
    <property type="evidence" value="ECO:0007669"/>
    <property type="project" value="UniProtKB-KW"/>
</dbReference>
<evidence type="ECO:0000256" key="8">
    <source>
        <dbReference type="HAMAP-Rule" id="MF_01471"/>
    </source>
</evidence>
<evidence type="ECO:0000313" key="12">
    <source>
        <dbReference type="Proteomes" id="UP000474054"/>
    </source>
</evidence>
<keyword evidence="4 8" id="KW-0255">Endonuclease</keyword>
<dbReference type="HAMAP" id="MF_01471">
    <property type="entry name" value="Cas2"/>
    <property type="match status" value="1"/>
</dbReference>
<dbReference type="GO" id="GO:0004521">
    <property type="term" value="F:RNA endonuclease activity"/>
    <property type="evidence" value="ECO:0007669"/>
    <property type="project" value="InterPro"/>
</dbReference>
<dbReference type="KEGG" id="aamb:D1866_09005"/>
<dbReference type="EC" id="3.1.-.-" evidence="8"/>
<dbReference type="EMBL" id="CP045482">
    <property type="protein sequence ID" value="QGR22109.1"/>
    <property type="molecule type" value="Genomic_DNA"/>
</dbReference>
<accession>A0A650CW67</accession>
<dbReference type="Proteomes" id="UP000474054">
    <property type="component" value="Unassembled WGS sequence"/>
</dbReference>
<dbReference type="InterPro" id="IPR021127">
    <property type="entry name" value="CRISPR_associated_Cas2"/>
</dbReference>
<keyword evidence="6 8" id="KW-0460">Magnesium</keyword>
<dbReference type="PANTHER" id="PTHR34405">
    <property type="entry name" value="CRISPR-ASSOCIATED ENDORIBONUCLEASE CAS2"/>
    <property type="match status" value="1"/>
</dbReference>
<evidence type="ECO:0000256" key="3">
    <source>
        <dbReference type="ARBA" id="ARBA00022723"/>
    </source>
</evidence>
<dbReference type="InterPro" id="IPR019199">
    <property type="entry name" value="Virulence_VapD/CRISPR_Cas2"/>
</dbReference>
<dbReference type="CDD" id="cd09725">
    <property type="entry name" value="Cas2_I_II_III"/>
    <property type="match status" value="1"/>
</dbReference>
<dbReference type="GO" id="GO:0051607">
    <property type="term" value="P:defense response to virus"/>
    <property type="evidence" value="ECO:0007669"/>
    <property type="project" value="UniProtKB-UniRule"/>
</dbReference>